<accession>A0A086T3A2</accession>
<dbReference type="PANTHER" id="PTHR48182:SF2">
    <property type="entry name" value="PROTEIN SERAC1"/>
    <property type="match status" value="1"/>
</dbReference>
<dbReference type="InterPro" id="IPR029058">
    <property type="entry name" value="AB_hydrolase_fold"/>
</dbReference>
<comment type="subcellular location">
    <subcellularLocation>
        <location evidence="2">Endoplasmic reticulum</location>
    </subcellularLocation>
    <subcellularLocation>
        <location evidence="3">Membrane</location>
    </subcellularLocation>
    <subcellularLocation>
        <location evidence="1">Mitochondrion</location>
    </subcellularLocation>
</comment>
<dbReference type="HOGENOM" id="CLU_000288_182_0_1"/>
<feature type="domain" description="DUF676" evidence="8">
    <location>
        <begin position="61"/>
        <end position="220"/>
    </location>
</feature>
<keyword evidence="10" id="KW-1185">Reference proteome</keyword>
<dbReference type="GO" id="GO:0016020">
    <property type="term" value="C:membrane"/>
    <property type="evidence" value="ECO:0007669"/>
    <property type="project" value="UniProtKB-SubCell"/>
</dbReference>
<keyword evidence="6" id="KW-0496">Mitochondrion</keyword>
<dbReference type="PANTHER" id="PTHR48182">
    <property type="entry name" value="PROTEIN SERAC1"/>
    <property type="match status" value="1"/>
</dbReference>
<evidence type="ECO:0000256" key="7">
    <source>
        <dbReference type="ARBA" id="ARBA00023136"/>
    </source>
</evidence>
<dbReference type="InterPro" id="IPR052374">
    <property type="entry name" value="SERAC1"/>
</dbReference>
<organism evidence="9 10">
    <name type="scientific">Hapsidospora chrysogenum (strain ATCC 11550 / CBS 779.69 / DSM 880 / IAM 14645 / JCM 23072 / IMI 49137)</name>
    <name type="common">Acremonium chrysogenum</name>
    <dbReference type="NCBI Taxonomy" id="857340"/>
    <lineage>
        <taxon>Eukaryota</taxon>
        <taxon>Fungi</taxon>
        <taxon>Dikarya</taxon>
        <taxon>Ascomycota</taxon>
        <taxon>Pezizomycotina</taxon>
        <taxon>Sordariomycetes</taxon>
        <taxon>Hypocreomycetidae</taxon>
        <taxon>Hypocreales</taxon>
        <taxon>Bionectriaceae</taxon>
        <taxon>Hapsidospora</taxon>
    </lineage>
</organism>
<keyword evidence="5" id="KW-0256">Endoplasmic reticulum</keyword>
<evidence type="ECO:0000259" key="8">
    <source>
        <dbReference type="Pfam" id="PF05057"/>
    </source>
</evidence>
<evidence type="ECO:0000313" key="9">
    <source>
        <dbReference type="EMBL" id="KFH43834.1"/>
    </source>
</evidence>
<dbReference type="OrthoDB" id="7464126at2759"/>
<comment type="caution">
    <text evidence="9">The sequence shown here is derived from an EMBL/GenBank/DDBJ whole genome shotgun (WGS) entry which is preliminary data.</text>
</comment>
<evidence type="ECO:0000256" key="3">
    <source>
        <dbReference type="ARBA" id="ARBA00004370"/>
    </source>
</evidence>
<evidence type="ECO:0000313" key="10">
    <source>
        <dbReference type="Proteomes" id="UP000029964"/>
    </source>
</evidence>
<dbReference type="GO" id="GO:0005783">
    <property type="term" value="C:endoplasmic reticulum"/>
    <property type="evidence" value="ECO:0007669"/>
    <property type="project" value="UniProtKB-SubCell"/>
</dbReference>
<evidence type="ECO:0000256" key="6">
    <source>
        <dbReference type="ARBA" id="ARBA00023128"/>
    </source>
</evidence>
<protein>
    <submittedName>
        <fullName evidence="9">Protein SERAC1-like protein</fullName>
    </submittedName>
</protein>
<keyword evidence="7" id="KW-0472">Membrane</keyword>
<dbReference type="InterPro" id="IPR007751">
    <property type="entry name" value="DUF676_lipase-like"/>
</dbReference>
<evidence type="ECO:0000256" key="1">
    <source>
        <dbReference type="ARBA" id="ARBA00004173"/>
    </source>
</evidence>
<dbReference type="GO" id="GO:0005739">
    <property type="term" value="C:mitochondrion"/>
    <property type="evidence" value="ECO:0007669"/>
    <property type="project" value="UniProtKB-SubCell"/>
</dbReference>
<comment type="similarity">
    <text evidence="4">Belongs to the putative lipase ROG1 family.</text>
</comment>
<dbReference type="SUPFAM" id="SSF53474">
    <property type="entry name" value="alpha/beta-Hydrolases"/>
    <property type="match status" value="1"/>
</dbReference>
<dbReference type="EMBL" id="JPKY01000060">
    <property type="protein sequence ID" value="KFH43834.1"/>
    <property type="molecule type" value="Genomic_DNA"/>
</dbReference>
<dbReference type="Pfam" id="PF05057">
    <property type="entry name" value="DUF676"/>
    <property type="match status" value="1"/>
</dbReference>
<sequence>MKWRFKRRKTAPEAPQGTALEITGPQAALSTNPQQADYYQAPFPDGVRILHDVEDATVDICFIHGLAGNRDSTWTAKGQEAPWPAVLLPSEIPKARILTYGYDASVVRKSAAISTNRLIDHAGNLLTDLTNDRQRCNAVSRPLMFVAHSMGGLVCKKALLLSRNHPEPHLRGIFDSLEGILFMGSPHKGSWIADWANIPVSALGALKSTNKPLLEALGTDNQFLEGIQHDFLSMLREQQSQLDRKIQIACFFEELPTYGNKTVVSQTSATLEGYTSLSIHANHRDMVKFATAEDNGFQRVSGELRRWQKTCGKNQRLDRERYSS</sequence>
<proteinExistence type="inferred from homology"/>
<dbReference type="Gene3D" id="3.40.50.1820">
    <property type="entry name" value="alpha/beta hydrolase"/>
    <property type="match status" value="1"/>
</dbReference>
<gene>
    <name evidence="9" type="ORF">ACRE_054020</name>
</gene>
<dbReference type="Proteomes" id="UP000029964">
    <property type="component" value="Unassembled WGS sequence"/>
</dbReference>
<reference evidence="10" key="1">
    <citation type="journal article" date="2014" name="Genome Announc.">
        <title>Genome sequence and annotation of Acremonium chrysogenum, producer of the beta-lactam antibiotic cephalosporin C.</title>
        <authorList>
            <person name="Terfehr D."/>
            <person name="Dahlmann T.A."/>
            <person name="Specht T."/>
            <person name="Zadra I."/>
            <person name="Kuernsteiner H."/>
            <person name="Kueck U."/>
        </authorList>
    </citation>
    <scope>NUCLEOTIDE SEQUENCE [LARGE SCALE GENOMIC DNA]</scope>
    <source>
        <strain evidence="10">ATCC 11550 / CBS 779.69 / DSM 880 / IAM 14645 / JCM 23072 / IMI 49137</strain>
    </source>
</reference>
<name>A0A086T3A2_HAPC1</name>
<dbReference type="AlphaFoldDB" id="A0A086T3A2"/>
<evidence type="ECO:0000256" key="4">
    <source>
        <dbReference type="ARBA" id="ARBA00007920"/>
    </source>
</evidence>
<evidence type="ECO:0000256" key="5">
    <source>
        <dbReference type="ARBA" id="ARBA00022824"/>
    </source>
</evidence>
<evidence type="ECO:0000256" key="2">
    <source>
        <dbReference type="ARBA" id="ARBA00004240"/>
    </source>
</evidence>